<proteinExistence type="predicted"/>
<comment type="caution">
    <text evidence="1">The sequence shown here is derived from an EMBL/GenBank/DDBJ whole genome shotgun (WGS) entry which is preliminary data.</text>
</comment>
<name>A0ABS9C175_9FLAO</name>
<reference evidence="1" key="1">
    <citation type="submission" date="2021-08" db="EMBL/GenBank/DDBJ databases">
        <title>Complete genome sequence of Chryseobacterium sp strain PS-8.</title>
        <authorList>
            <person name="Das S.K."/>
        </authorList>
    </citation>
    <scope>NUCLEOTIDE SEQUENCE</scope>
    <source>
        <strain evidence="1">PS-8</strain>
    </source>
</reference>
<organism evidence="1 2">
    <name type="scientific">Chryseobacterium indicum</name>
    <dbReference type="NCBI Taxonomy" id="2766954"/>
    <lineage>
        <taxon>Bacteria</taxon>
        <taxon>Pseudomonadati</taxon>
        <taxon>Bacteroidota</taxon>
        <taxon>Flavobacteriia</taxon>
        <taxon>Flavobacteriales</taxon>
        <taxon>Weeksellaceae</taxon>
        <taxon>Chryseobacterium group</taxon>
        <taxon>Chryseobacterium</taxon>
    </lineage>
</organism>
<dbReference type="Gene3D" id="3.40.1360.10">
    <property type="match status" value="1"/>
</dbReference>
<dbReference type="InterPro" id="IPR036977">
    <property type="entry name" value="DNA_primase_Znf_CHC2"/>
</dbReference>
<accession>A0ABS9C175</accession>
<dbReference type="Gene3D" id="3.90.580.10">
    <property type="entry name" value="Zinc finger, CHC2-type domain"/>
    <property type="match status" value="1"/>
</dbReference>
<dbReference type="EMBL" id="JACSGT010000001">
    <property type="protein sequence ID" value="MCF2218313.1"/>
    <property type="molecule type" value="Genomic_DNA"/>
</dbReference>
<dbReference type="SUPFAM" id="SSF57783">
    <property type="entry name" value="Zinc beta-ribbon"/>
    <property type="match status" value="1"/>
</dbReference>
<evidence type="ECO:0000313" key="1">
    <source>
        <dbReference type="EMBL" id="MCF2218313.1"/>
    </source>
</evidence>
<protein>
    <submittedName>
        <fullName evidence="1">Toprim domain-containing protein</fullName>
    </submittedName>
</protein>
<evidence type="ECO:0000313" key="2">
    <source>
        <dbReference type="Proteomes" id="UP001430374"/>
    </source>
</evidence>
<sequence>MNCEQIKQSVSIRVVLESYGLFPVKENKRTAFYFALDREEKTASLSVDFIKNTAFDFGTGKSYDIISIVQTKNKCDVSTALEYLSKFDFSNSTNDNIEASEELEYTILKIVDICHPALLDYLKSRKVLGCKDLVKEIHYRIKGRYYFGLAFHNNSGGIEVRNKYSKICLGPKDISLIKSTNEHNSELAVFEGFFDYLSYRTIEKEISSSDIDYLVLNSTSMLFHAEEIIREYKKISLFLDNDISGKITGEKILQINKNVENCSLFYQDYKDLNSWLIR</sequence>
<dbReference type="RefSeq" id="WP_235130081.1">
    <property type="nucleotide sequence ID" value="NZ_JACSGT010000001.1"/>
</dbReference>
<keyword evidence="2" id="KW-1185">Reference proteome</keyword>
<gene>
    <name evidence="1" type="ORF">H9Q08_03235</name>
</gene>
<dbReference type="Proteomes" id="UP001430374">
    <property type="component" value="Unassembled WGS sequence"/>
</dbReference>
<dbReference type="Pfam" id="PF13155">
    <property type="entry name" value="Toprim_2"/>
    <property type="match status" value="1"/>
</dbReference>